<feature type="transmembrane region" description="Helical" evidence="10">
    <location>
        <begin position="43"/>
        <end position="64"/>
    </location>
</feature>
<feature type="domain" description="ABC transmembrane type-2" evidence="11">
    <location>
        <begin position="37"/>
        <end position="277"/>
    </location>
</feature>
<evidence type="ECO:0000256" key="5">
    <source>
        <dbReference type="ARBA" id="ARBA00022519"/>
    </source>
</evidence>
<keyword evidence="7 10" id="KW-1133">Transmembrane helix</keyword>
<proteinExistence type="inferred from homology"/>
<evidence type="ECO:0000256" key="10">
    <source>
        <dbReference type="RuleBase" id="RU361157"/>
    </source>
</evidence>
<dbReference type="PRINTS" id="PR00164">
    <property type="entry name" value="ABC2TRNSPORT"/>
</dbReference>
<comment type="caution">
    <text evidence="12">The sequence shown here is derived from an EMBL/GenBank/DDBJ whole genome shotgun (WGS) entry which is preliminary data.</text>
</comment>
<comment type="caution">
    <text evidence="10">Lacks conserved residue(s) required for the propagation of feature annotation.</text>
</comment>
<dbReference type="AlphaFoldDB" id="A0A3N2APR8"/>
<dbReference type="PANTHER" id="PTHR30413">
    <property type="entry name" value="INNER MEMBRANE TRANSPORT PERMEASE"/>
    <property type="match status" value="1"/>
</dbReference>
<dbReference type="OrthoDB" id="9789409at2"/>
<gene>
    <name evidence="12" type="ORF">EDD26_0257</name>
</gene>
<keyword evidence="13" id="KW-1185">Reference proteome</keyword>
<evidence type="ECO:0000313" key="13">
    <source>
        <dbReference type="Proteomes" id="UP000275456"/>
    </source>
</evidence>
<organism evidence="12 13">
    <name type="scientific">Agrococcus jenensis</name>
    <dbReference type="NCBI Taxonomy" id="46353"/>
    <lineage>
        <taxon>Bacteria</taxon>
        <taxon>Bacillati</taxon>
        <taxon>Actinomycetota</taxon>
        <taxon>Actinomycetes</taxon>
        <taxon>Micrococcales</taxon>
        <taxon>Microbacteriaceae</taxon>
        <taxon>Agrococcus</taxon>
    </lineage>
</organism>
<comment type="similarity">
    <text evidence="2 10">Belongs to the ABC-2 integral membrane protein family.</text>
</comment>
<comment type="subcellular location">
    <subcellularLocation>
        <location evidence="1">Cell inner membrane</location>
        <topology evidence="1">Multi-pass membrane protein</topology>
    </subcellularLocation>
    <subcellularLocation>
        <location evidence="10">Cell membrane</location>
        <topology evidence="10">Multi-pass membrane protein</topology>
    </subcellularLocation>
</comment>
<reference evidence="12 13" key="1">
    <citation type="submission" date="2018-11" db="EMBL/GenBank/DDBJ databases">
        <title>Sequencing the genomes of 1000 actinobacteria strains.</title>
        <authorList>
            <person name="Klenk H.-P."/>
        </authorList>
    </citation>
    <scope>NUCLEOTIDE SEQUENCE [LARGE SCALE GENOMIC DNA]</scope>
    <source>
        <strain evidence="12 13">DSM 9580</strain>
    </source>
</reference>
<dbReference type="Proteomes" id="UP000275456">
    <property type="component" value="Unassembled WGS sequence"/>
</dbReference>
<keyword evidence="5" id="KW-0997">Cell inner membrane</keyword>
<dbReference type="RefSeq" id="WP_123696058.1">
    <property type="nucleotide sequence ID" value="NZ_RKHJ01000001.1"/>
</dbReference>
<evidence type="ECO:0000256" key="4">
    <source>
        <dbReference type="ARBA" id="ARBA00022475"/>
    </source>
</evidence>
<keyword evidence="4 10" id="KW-1003">Cell membrane</keyword>
<feature type="transmembrane region" description="Helical" evidence="10">
    <location>
        <begin position="76"/>
        <end position="96"/>
    </location>
</feature>
<dbReference type="GO" id="GO:0015920">
    <property type="term" value="P:lipopolysaccharide transport"/>
    <property type="evidence" value="ECO:0007669"/>
    <property type="project" value="TreeGrafter"/>
</dbReference>
<evidence type="ECO:0000259" key="11">
    <source>
        <dbReference type="PROSITE" id="PS51012"/>
    </source>
</evidence>
<feature type="transmembrane region" description="Helical" evidence="10">
    <location>
        <begin position="150"/>
        <end position="174"/>
    </location>
</feature>
<evidence type="ECO:0000256" key="8">
    <source>
        <dbReference type="ARBA" id="ARBA00023136"/>
    </source>
</evidence>
<evidence type="ECO:0000256" key="3">
    <source>
        <dbReference type="ARBA" id="ARBA00022448"/>
    </source>
</evidence>
<dbReference type="InterPro" id="IPR047817">
    <property type="entry name" value="ABC2_TM_bact-type"/>
</dbReference>
<keyword evidence="8 10" id="KW-0472">Membrane</keyword>
<evidence type="ECO:0000256" key="1">
    <source>
        <dbReference type="ARBA" id="ARBA00004429"/>
    </source>
</evidence>
<feature type="transmembrane region" description="Helical" evidence="10">
    <location>
        <begin position="255"/>
        <end position="274"/>
    </location>
</feature>
<dbReference type="GO" id="GO:0140359">
    <property type="term" value="F:ABC-type transporter activity"/>
    <property type="evidence" value="ECO:0007669"/>
    <property type="project" value="InterPro"/>
</dbReference>
<evidence type="ECO:0000256" key="6">
    <source>
        <dbReference type="ARBA" id="ARBA00022692"/>
    </source>
</evidence>
<keyword evidence="3 10" id="KW-0813">Transport</keyword>
<dbReference type="InterPro" id="IPR013525">
    <property type="entry name" value="ABC2_TM"/>
</dbReference>
<dbReference type="PANTHER" id="PTHR30413:SF8">
    <property type="entry name" value="TRANSPORT PERMEASE PROTEIN"/>
    <property type="match status" value="1"/>
</dbReference>
<dbReference type="GO" id="GO:0043190">
    <property type="term" value="C:ATP-binding cassette (ABC) transporter complex"/>
    <property type="evidence" value="ECO:0007669"/>
    <property type="project" value="InterPro"/>
</dbReference>
<evidence type="ECO:0000313" key="12">
    <source>
        <dbReference type="EMBL" id="ROR64905.1"/>
    </source>
</evidence>
<keyword evidence="9" id="KW-0046">Antibiotic resistance</keyword>
<name>A0A3N2APR8_9MICO</name>
<dbReference type="PROSITE" id="PS51012">
    <property type="entry name" value="ABC_TM2"/>
    <property type="match status" value="1"/>
</dbReference>
<dbReference type="Pfam" id="PF01061">
    <property type="entry name" value="ABC2_membrane"/>
    <property type="match status" value="1"/>
</dbReference>
<feature type="transmembrane region" description="Helical" evidence="10">
    <location>
        <begin position="116"/>
        <end position="144"/>
    </location>
</feature>
<evidence type="ECO:0000256" key="9">
    <source>
        <dbReference type="ARBA" id="ARBA00023251"/>
    </source>
</evidence>
<sequence>MTKTQPSPRAAEREITFNLLKNLTLREIRAEYKRTALGRVWSLINPLAQIAVYSIVFGLILQVQVAPGENSGIQSFPAWIGVGVIAWGFISGSISAGMGSLMSNAGLLTKVYFPRWVLVVSTVLAKASTFATELLVLLVIMLVIGGPAVLLYAVLLVPLLLLTCVFVLGIALLLSVASIYFRDLQHLWTILAQVWMYGSGVMFSVDIVRNAEQTLEAQSGTSLPLVTLFQLNPAERFLTAYRDVLYDFTVPGLDIWLQLIAWSAISLIIGSLVFRKLARNIVEEI</sequence>
<evidence type="ECO:0000256" key="7">
    <source>
        <dbReference type="ARBA" id="ARBA00022989"/>
    </source>
</evidence>
<evidence type="ECO:0000256" key="2">
    <source>
        <dbReference type="ARBA" id="ARBA00007783"/>
    </source>
</evidence>
<dbReference type="InterPro" id="IPR000412">
    <property type="entry name" value="ABC_2_transport"/>
</dbReference>
<keyword evidence="6 10" id="KW-0812">Transmembrane</keyword>
<protein>
    <recommendedName>
        <fullName evidence="10">Transport permease protein</fullName>
    </recommendedName>
</protein>
<accession>A0A3N2APR8</accession>
<dbReference type="GO" id="GO:0046677">
    <property type="term" value="P:response to antibiotic"/>
    <property type="evidence" value="ECO:0007669"/>
    <property type="project" value="UniProtKB-KW"/>
</dbReference>
<dbReference type="EMBL" id="RKHJ01000001">
    <property type="protein sequence ID" value="ROR64905.1"/>
    <property type="molecule type" value="Genomic_DNA"/>
</dbReference>